<reference evidence="2 3" key="1">
    <citation type="journal article" date="2023" name="Commun. Biol.">
        <title>Genome analysis of Parmales, the sister group of diatoms, reveals the evolutionary specialization of diatoms from phago-mixotrophs to photoautotrophs.</title>
        <authorList>
            <person name="Ban H."/>
            <person name="Sato S."/>
            <person name="Yoshikawa S."/>
            <person name="Yamada K."/>
            <person name="Nakamura Y."/>
            <person name="Ichinomiya M."/>
            <person name="Sato N."/>
            <person name="Blanc-Mathieu R."/>
            <person name="Endo H."/>
            <person name="Kuwata A."/>
            <person name="Ogata H."/>
        </authorList>
    </citation>
    <scope>NUCLEOTIDE SEQUENCE [LARGE SCALE GENOMIC DNA]</scope>
</reference>
<proteinExistence type="predicted"/>
<feature type="region of interest" description="Disordered" evidence="1">
    <location>
        <begin position="1"/>
        <end position="22"/>
    </location>
</feature>
<dbReference type="EMBL" id="BRYB01001517">
    <property type="protein sequence ID" value="GMI27534.1"/>
    <property type="molecule type" value="Genomic_DNA"/>
</dbReference>
<protein>
    <submittedName>
        <fullName evidence="2">Uncharacterized protein</fullName>
    </submittedName>
</protein>
<comment type="caution">
    <text evidence="2">The sequence shown here is derived from an EMBL/GenBank/DDBJ whole genome shotgun (WGS) entry which is preliminary data.</text>
</comment>
<feature type="region of interest" description="Disordered" evidence="1">
    <location>
        <begin position="283"/>
        <end position="306"/>
    </location>
</feature>
<evidence type="ECO:0000313" key="2">
    <source>
        <dbReference type="EMBL" id="GMI27534.1"/>
    </source>
</evidence>
<accession>A0ABQ6MJ61</accession>
<sequence length="306" mass="33686">MLRTAVRLSSAPSKGPLGALSDRVDKMLPVPPLSAAGDGVESSAMPWNGWFSRFLKEKMGDERYKKLRDTMVFRPDDIHNLGGGPESARINMPGVPEIKGYRYPAPGSQPPVNVPTAEAGEDPFNTNYYSRDTRRNLKKMTYVTLGGDNTEEEVRAYISARNGVIETWEETKEEALAIADGLGEAQAARYMGHYEGDKGTTQARVMFPEDIQARADAVKPGSPGNKGVFATGPSHFDPTGLRTAMQTNWEALDAALEMRRPSQLVRNEWEYRQDAVLADLKEKGLPPQAGSPTPFSMPRKARVASW</sequence>
<keyword evidence="3" id="KW-1185">Reference proteome</keyword>
<dbReference type="Proteomes" id="UP001165060">
    <property type="component" value="Unassembled WGS sequence"/>
</dbReference>
<organism evidence="2 3">
    <name type="scientific">Tetraparma gracilis</name>
    <dbReference type="NCBI Taxonomy" id="2962635"/>
    <lineage>
        <taxon>Eukaryota</taxon>
        <taxon>Sar</taxon>
        <taxon>Stramenopiles</taxon>
        <taxon>Ochrophyta</taxon>
        <taxon>Bolidophyceae</taxon>
        <taxon>Parmales</taxon>
        <taxon>Triparmaceae</taxon>
        <taxon>Tetraparma</taxon>
    </lineage>
</organism>
<evidence type="ECO:0000313" key="3">
    <source>
        <dbReference type="Proteomes" id="UP001165060"/>
    </source>
</evidence>
<name>A0ABQ6MJ61_9STRA</name>
<gene>
    <name evidence="2" type="ORF">TeGR_g13352</name>
</gene>
<evidence type="ECO:0000256" key="1">
    <source>
        <dbReference type="SAM" id="MobiDB-lite"/>
    </source>
</evidence>